<evidence type="ECO:0000259" key="9">
    <source>
        <dbReference type="PROSITE" id="PS50893"/>
    </source>
</evidence>
<keyword evidence="3 8" id="KW-0812">Transmembrane</keyword>
<sequence length="651" mass="73232">MQKSKNEFNKLKSNTIGKLYLRGLKEHWILATIMFIFMALVAYCTVFNIRIAQQLVILLSAKNMYSLLTNDNQIMDKVMGELVGEGTTMDLSGLLEDPQKVSNVFSMMGLEGVIVKNNQLYTKMFMFEFTINQWIYYLIGNILFIVVAMYIAYLANGFIAQYQETALRQNVVKSILEQDIHFFKENKTGNIISSVVKDVQVIGDQLKVAPIIVIYIFGSSFGALGFLTFLDWKISLSTFALIAGVIVISVIVIFAIRKPVANTAKIERNLNNDVNEKIQTVRLVKSTGTWNEEKSAFIDRYQKLDKSKRLSISLTTMIAALLIGGIGSFTLASIIFGQFIYSGESLKILIIFSTFTAGVFVMVTPLFQLKEILEKVNAANQSLKNIDHILNSNSVIDVDKDRKIDNFEGQIEFRNVDFSYPDESDKKVISNINLRFEKNKKYAFVGPSGCGKSTIAKLLLRFYDVSNGELILNGNTNIKDIDLKSWLANVGYVDQEPQIISGTFTENITYGVENWSMDEVYRAAKKARIHDLIMNSSEGYNTVLFESGSQLSGGQKQRLVIARMFLKNPKLLILDEATSALDNLVEAEIQSELEKLMVGRTTISIAHRLSTIKDFDKIFVLEPNKGITDCGTFDQLVSKTGIFKTLFELSN</sequence>
<feature type="transmembrane region" description="Helical" evidence="8">
    <location>
        <begin position="134"/>
        <end position="155"/>
    </location>
</feature>
<name>A0A5B9Y331_9MOLU</name>
<feature type="transmembrane region" description="Helical" evidence="8">
    <location>
        <begin position="28"/>
        <end position="49"/>
    </location>
</feature>
<dbReference type="InterPro" id="IPR017871">
    <property type="entry name" value="ABC_transporter-like_CS"/>
</dbReference>
<evidence type="ECO:0000256" key="3">
    <source>
        <dbReference type="ARBA" id="ARBA00022692"/>
    </source>
</evidence>
<dbReference type="SMART" id="SM00382">
    <property type="entry name" value="AAA"/>
    <property type="match status" value="1"/>
</dbReference>
<dbReference type="PANTHER" id="PTHR43394">
    <property type="entry name" value="ATP-DEPENDENT PERMEASE MDL1, MITOCHONDRIAL"/>
    <property type="match status" value="1"/>
</dbReference>
<feature type="transmembrane region" description="Helical" evidence="8">
    <location>
        <begin position="208"/>
        <end position="230"/>
    </location>
</feature>
<evidence type="ECO:0000256" key="2">
    <source>
        <dbReference type="ARBA" id="ARBA00005417"/>
    </source>
</evidence>
<dbReference type="InterPro" id="IPR011527">
    <property type="entry name" value="ABC1_TM_dom"/>
</dbReference>
<evidence type="ECO:0000256" key="6">
    <source>
        <dbReference type="ARBA" id="ARBA00022989"/>
    </source>
</evidence>
<proteinExistence type="inferred from homology"/>
<evidence type="ECO:0000256" key="4">
    <source>
        <dbReference type="ARBA" id="ARBA00022741"/>
    </source>
</evidence>
<dbReference type="SUPFAM" id="SSF52540">
    <property type="entry name" value="P-loop containing nucleoside triphosphate hydrolases"/>
    <property type="match status" value="1"/>
</dbReference>
<evidence type="ECO:0000259" key="10">
    <source>
        <dbReference type="PROSITE" id="PS50929"/>
    </source>
</evidence>
<dbReference type="InterPro" id="IPR003439">
    <property type="entry name" value="ABC_transporter-like_ATP-bd"/>
</dbReference>
<dbReference type="InterPro" id="IPR039421">
    <property type="entry name" value="Type_1_exporter"/>
</dbReference>
<dbReference type="Pfam" id="PF00664">
    <property type="entry name" value="ABC_membrane"/>
    <property type="match status" value="1"/>
</dbReference>
<dbReference type="Proteomes" id="UP000323144">
    <property type="component" value="Chromosome"/>
</dbReference>
<dbReference type="PROSITE" id="PS50893">
    <property type="entry name" value="ABC_TRANSPORTER_2"/>
    <property type="match status" value="1"/>
</dbReference>
<accession>A0A5B9Y331</accession>
<dbReference type="Gene3D" id="1.20.1560.10">
    <property type="entry name" value="ABC transporter type 1, transmembrane domain"/>
    <property type="match status" value="1"/>
</dbReference>
<dbReference type="InterPro" id="IPR003593">
    <property type="entry name" value="AAA+_ATPase"/>
</dbReference>
<organism evidence="11 12">
    <name type="scientific">Spiroplasma chinense</name>
    <dbReference type="NCBI Taxonomy" id="216932"/>
    <lineage>
        <taxon>Bacteria</taxon>
        <taxon>Bacillati</taxon>
        <taxon>Mycoplasmatota</taxon>
        <taxon>Mollicutes</taxon>
        <taxon>Entomoplasmatales</taxon>
        <taxon>Spiroplasmataceae</taxon>
        <taxon>Spiroplasma</taxon>
    </lineage>
</organism>
<dbReference type="PROSITE" id="PS00211">
    <property type="entry name" value="ABC_TRANSPORTER_1"/>
    <property type="match status" value="1"/>
</dbReference>
<dbReference type="Pfam" id="PF00005">
    <property type="entry name" value="ABC_tran"/>
    <property type="match status" value="1"/>
</dbReference>
<dbReference type="InterPro" id="IPR036640">
    <property type="entry name" value="ABC1_TM_sf"/>
</dbReference>
<feature type="transmembrane region" description="Helical" evidence="8">
    <location>
        <begin position="236"/>
        <end position="256"/>
    </location>
</feature>
<dbReference type="InterPro" id="IPR027417">
    <property type="entry name" value="P-loop_NTPase"/>
</dbReference>
<dbReference type="EMBL" id="CP043026">
    <property type="protein sequence ID" value="QEH61498.1"/>
    <property type="molecule type" value="Genomic_DNA"/>
</dbReference>
<evidence type="ECO:0000256" key="5">
    <source>
        <dbReference type="ARBA" id="ARBA00022840"/>
    </source>
</evidence>
<feature type="transmembrane region" description="Helical" evidence="8">
    <location>
        <begin position="310"/>
        <end position="336"/>
    </location>
</feature>
<dbReference type="GO" id="GO:0005886">
    <property type="term" value="C:plasma membrane"/>
    <property type="evidence" value="ECO:0007669"/>
    <property type="project" value="UniProtKB-SubCell"/>
</dbReference>
<keyword evidence="4" id="KW-0547">Nucleotide-binding</keyword>
<dbReference type="GO" id="GO:0016887">
    <property type="term" value="F:ATP hydrolysis activity"/>
    <property type="evidence" value="ECO:0007669"/>
    <property type="project" value="InterPro"/>
</dbReference>
<evidence type="ECO:0000256" key="1">
    <source>
        <dbReference type="ARBA" id="ARBA00004651"/>
    </source>
</evidence>
<dbReference type="RefSeq" id="WP_166507891.1">
    <property type="nucleotide sequence ID" value="NZ_CP043026.1"/>
</dbReference>
<dbReference type="SUPFAM" id="SSF90123">
    <property type="entry name" value="ABC transporter transmembrane region"/>
    <property type="match status" value="1"/>
</dbReference>
<dbReference type="GO" id="GO:0015421">
    <property type="term" value="F:ABC-type oligopeptide transporter activity"/>
    <property type="evidence" value="ECO:0007669"/>
    <property type="project" value="TreeGrafter"/>
</dbReference>
<dbReference type="PANTHER" id="PTHR43394:SF1">
    <property type="entry name" value="ATP-BINDING CASSETTE SUB-FAMILY B MEMBER 10, MITOCHONDRIAL"/>
    <property type="match status" value="1"/>
</dbReference>
<comment type="subcellular location">
    <subcellularLocation>
        <location evidence="1">Cell membrane</location>
        <topology evidence="1">Multi-pass membrane protein</topology>
    </subcellularLocation>
</comment>
<comment type="similarity">
    <text evidence="2">Belongs to the ABC transporter superfamily.</text>
</comment>
<dbReference type="KEGG" id="schi:SCHIN_v1c03010"/>
<dbReference type="GO" id="GO:0005524">
    <property type="term" value="F:ATP binding"/>
    <property type="evidence" value="ECO:0007669"/>
    <property type="project" value="UniProtKB-KW"/>
</dbReference>
<feature type="transmembrane region" description="Helical" evidence="8">
    <location>
        <begin position="348"/>
        <end position="367"/>
    </location>
</feature>
<reference evidence="11 12" key="1">
    <citation type="submission" date="2019-08" db="EMBL/GenBank/DDBJ databases">
        <title>Complete genome sequence of Spiroplasma chinense CCH (DSM 19755).</title>
        <authorList>
            <person name="Shen H.-Y."/>
            <person name="Lin Y.-C."/>
            <person name="Chou L."/>
            <person name="Kuo C.-H."/>
        </authorList>
    </citation>
    <scope>NUCLEOTIDE SEQUENCE [LARGE SCALE GENOMIC DNA]</scope>
    <source>
        <strain evidence="11 12">CCH</strain>
    </source>
</reference>
<keyword evidence="7 8" id="KW-0472">Membrane</keyword>
<keyword evidence="12" id="KW-1185">Reference proteome</keyword>
<protein>
    <submittedName>
        <fullName evidence="11">ATP-binding cassette, subfamily B, bacterial</fullName>
    </submittedName>
</protein>
<feature type="domain" description="ABC transmembrane type-1" evidence="10">
    <location>
        <begin position="134"/>
        <end position="363"/>
    </location>
</feature>
<evidence type="ECO:0000256" key="8">
    <source>
        <dbReference type="SAM" id="Phobius"/>
    </source>
</evidence>
<evidence type="ECO:0000256" key="7">
    <source>
        <dbReference type="ARBA" id="ARBA00023136"/>
    </source>
</evidence>
<keyword evidence="6 8" id="KW-1133">Transmembrane helix</keyword>
<dbReference type="AlphaFoldDB" id="A0A5B9Y331"/>
<dbReference type="Gene3D" id="3.40.50.300">
    <property type="entry name" value="P-loop containing nucleotide triphosphate hydrolases"/>
    <property type="match status" value="1"/>
</dbReference>
<keyword evidence="5 11" id="KW-0067">ATP-binding</keyword>
<dbReference type="PROSITE" id="PS50929">
    <property type="entry name" value="ABC_TM1F"/>
    <property type="match status" value="1"/>
</dbReference>
<gene>
    <name evidence="11" type="ORF">SCHIN_v1c03010</name>
</gene>
<dbReference type="FunFam" id="3.40.50.300:FF:000218">
    <property type="entry name" value="Multidrug ABC transporter ATP-binding protein"/>
    <property type="match status" value="1"/>
</dbReference>
<feature type="domain" description="ABC transporter" evidence="9">
    <location>
        <begin position="411"/>
        <end position="649"/>
    </location>
</feature>
<evidence type="ECO:0000313" key="11">
    <source>
        <dbReference type="EMBL" id="QEH61498.1"/>
    </source>
</evidence>
<evidence type="ECO:0000313" key="12">
    <source>
        <dbReference type="Proteomes" id="UP000323144"/>
    </source>
</evidence>